<dbReference type="WBParaSite" id="PSU_v2.g12068.t1">
    <property type="protein sequence ID" value="PSU_v2.g12068.t1"/>
    <property type="gene ID" value="PSU_v2.g12068"/>
</dbReference>
<organism evidence="2 3">
    <name type="scientific">Panagrolaimus superbus</name>
    <dbReference type="NCBI Taxonomy" id="310955"/>
    <lineage>
        <taxon>Eukaryota</taxon>
        <taxon>Metazoa</taxon>
        <taxon>Ecdysozoa</taxon>
        <taxon>Nematoda</taxon>
        <taxon>Chromadorea</taxon>
        <taxon>Rhabditida</taxon>
        <taxon>Tylenchina</taxon>
        <taxon>Panagrolaimomorpha</taxon>
        <taxon>Panagrolaimoidea</taxon>
        <taxon>Panagrolaimidae</taxon>
        <taxon>Panagrolaimus</taxon>
    </lineage>
</organism>
<keyword evidence="2" id="KW-1185">Reference proteome</keyword>
<proteinExistence type="predicted"/>
<evidence type="ECO:0000313" key="2">
    <source>
        <dbReference type="Proteomes" id="UP000887577"/>
    </source>
</evidence>
<feature type="signal peptide" evidence="1">
    <location>
        <begin position="1"/>
        <end position="20"/>
    </location>
</feature>
<reference evidence="3" key="1">
    <citation type="submission" date="2022-11" db="UniProtKB">
        <authorList>
            <consortium name="WormBaseParasite"/>
        </authorList>
    </citation>
    <scope>IDENTIFICATION</scope>
</reference>
<keyword evidence="1" id="KW-0732">Signal</keyword>
<dbReference type="Proteomes" id="UP000887577">
    <property type="component" value="Unplaced"/>
</dbReference>
<sequence>MKKFLFFAAITVTLFNLNHGFHAKLLVRKDGSISADGYKGYSNFEKTCIKDDYCTYSMKAPGIAPTDYAGDQNVISKDGQDLNTDQDKIQSRNSNYADFENGWKITSDEIEAMLKAIESINKQLPPILNAIENSVLAANETYAKIEIALGQISEPCYISQCGNKIVYVKYVLLS</sequence>
<accession>A0A914Y2R3</accession>
<protein>
    <submittedName>
        <fullName evidence="3">Uncharacterized protein</fullName>
    </submittedName>
</protein>
<name>A0A914Y2R3_9BILA</name>
<evidence type="ECO:0000256" key="1">
    <source>
        <dbReference type="SAM" id="SignalP"/>
    </source>
</evidence>
<evidence type="ECO:0000313" key="3">
    <source>
        <dbReference type="WBParaSite" id="PSU_v2.g12068.t1"/>
    </source>
</evidence>
<feature type="chain" id="PRO_5037690747" evidence="1">
    <location>
        <begin position="21"/>
        <end position="174"/>
    </location>
</feature>
<dbReference type="AlphaFoldDB" id="A0A914Y2R3"/>